<organism evidence="3 4">
    <name type="scientific">Paenibacillus oenotherae</name>
    <dbReference type="NCBI Taxonomy" id="1435645"/>
    <lineage>
        <taxon>Bacteria</taxon>
        <taxon>Bacillati</taxon>
        <taxon>Bacillota</taxon>
        <taxon>Bacilli</taxon>
        <taxon>Bacillales</taxon>
        <taxon>Paenibacillaceae</taxon>
        <taxon>Paenibacillus</taxon>
    </lineage>
</organism>
<proteinExistence type="predicted"/>
<feature type="compositionally biased region" description="Gly residues" evidence="1">
    <location>
        <begin position="79"/>
        <end position="88"/>
    </location>
</feature>
<dbReference type="Proteomes" id="UP000812277">
    <property type="component" value="Unassembled WGS sequence"/>
</dbReference>
<keyword evidence="4" id="KW-1185">Reference proteome</keyword>
<protein>
    <submittedName>
        <fullName evidence="3">Zf-TFIIB domain-containing protein</fullName>
    </submittedName>
</protein>
<reference evidence="3 4" key="1">
    <citation type="submission" date="2021-07" db="EMBL/GenBank/DDBJ databases">
        <title>Paenibacillus radiodurans sp. nov., isolated from the southeastern edge of Tengger Desert.</title>
        <authorList>
            <person name="Zhang G."/>
        </authorList>
    </citation>
    <scope>NUCLEOTIDE SEQUENCE [LARGE SCALE GENOMIC DNA]</scope>
    <source>
        <strain evidence="3 4">DT7-4</strain>
    </source>
</reference>
<evidence type="ECO:0000256" key="1">
    <source>
        <dbReference type="SAM" id="MobiDB-lite"/>
    </source>
</evidence>
<evidence type="ECO:0000313" key="3">
    <source>
        <dbReference type="EMBL" id="MBW7476986.1"/>
    </source>
</evidence>
<accession>A0ABS7DAS2</accession>
<dbReference type="Pfam" id="PF13453">
    <property type="entry name" value="Zn_ribbon_TFIIB"/>
    <property type="match status" value="1"/>
</dbReference>
<comment type="caution">
    <text evidence="3">The sequence shown here is derived from an EMBL/GenBank/DDBJ whole genome shotgun (WGS) entry which is preliminary data.</text>
</comment>
<evidence type="ECO:0000259" key="2">
    <source>
        <dbReference type="Pfam" id="PF13453"/>
    </source>
</evidence>
<dbReference type="EMBL" id="JAHZIJ010000018">
    <property type="protein sequence ID" value="MBW7476986.1"/>
    <property type="molecule type" value="Genomic_DNA"/>
</dbReference>
<name>A0ABS7DAS2_9BACL</name>
<feature type="domain" description="Transcription factor zinc-finger" evidence="2">
    <location>
        <begin position="2"/>
        <end position="42"/>
    </location>
</feature>
<evidence type="ECO:0000313" key="4">
    <source>
        <dbReference type="Proteomes" id="UP000812277"/>
    </source>
</evidence>
<sequence length="175" mass="19044">MKCPICESVRMREVEKNGVMIDVCPDCKGVWLDRGELDKLLQGIRELQSDYDQLNQRVNGAPAPQGGMPNPGQAPIQGQGYGQQGSSGGYVNPPFQPGQPGVYGNSQPAQGQGYGQVPPPQGGYGQVPPPNGQYGSQQQGYGSHSKHSHEIHYNKYGHPYKKKKTMFDVLGDLFE</sequence>
<gene>
    <name evidence="3" type="ORF">K0T92_19900</name>
</gene>
<feature type="compositionally biased region" description="Pro residues" evidence="1">
    <location>
        <begin position="117"/>
        <end position="131"/>
    </location>
</feature>
<dbReference type="InterPro" id="IPR027392">
    <property type="entry name" value="TF_Znf"/>
</dbReference>
<feature type="region of interest" description="Disordered" evidence="1">
    <location>
        <begin position="56"/>
        <end position="148"/>
    </location>
</feature>
<feature type="compositionally biased region" description="Low complexity" evidence="1">
    <location>
        <begin position="132"/>
        <end position="143"/>
    </location>
</feature>